<keyword evidence="9" id="KW-1185">Reference proteome</keyword>
<gene>
    <name evidence="8" type="ORF">Q8F55_004685</name>
</gene>
<evidence type="ECO:0000313" key="9">
    <source>
        <dbReference type="Proteomes" id="UP001565368"/>
    </source>
</evidence>
<evidence type="ECO:0000256" key="5">
    <source>
        <dbReference type="SAM" id="MobiDB-lite"/>
    </source>
</evidence>
<reference evidence="8 9" key="1">
    <citation type="submission" date="2023-08" db="EMBL/GenBank/DDBJ databases">
        <title>Annotated Genome Sequence of Vanrija albida AlHP1.</title>
        <authorList>
            <person name="Herzog R."/>
        </authorList>
    </citation>
    <scope>NUCLEOTIDE SEQUENCE [LARGE SCALE GENOMIC DNA]</scope>
    <source>
        <strain evidence="8 9">AlHP1</strain>
    </source>
</reference>
<comment type="subcellular location">
    <subcellularLocation>
        <location evidence="1">Membrane</location>
        <topology evidence="1">Multi-pass membrane protein</topology>
    </subcellularLocation>
</comment>
<keyword evidence="3 6" id="KW-1133">Transmembrane helix</keyword>
<feature type="transmembrane region" description="Helical" evidence="6">
    <location>
        <begin position="148"/>
        <end position="169"/>
    </location>
</feature>
<evidence type="ECO:0000313" key="8">
    <source>
        <dbReference type="EMBL" id="KAL1410666.1"/>
    </source>
</evidence>
<feature type="region of interest" description="Disordered" evidence="5">
    <location>
        <begin position="353"/>
        <end position="375"/>
    </location>
</feature>
<evidence type="ECO:0000256" key="4">
    <source>
        <dbReference type="ARBA" id="ARBA00023136"/>
    </source>
</evidence>
<dbReference type="PANTHER" id="PTHR31465:SF1">
    <property type="entry name" value="PROTEIN RTA1-RELATED"/>
    <property type="match status" value="1"/>
</dbReference>
<accession>A0ABR3Q7E8</accession>
<feature type="transmembrane region" description="Helical" evidence="6">
    <location>
        <begin position="217"/>
        <end position="236"/>
    </location>
</feature>
<dbReference type="InterPro" id="IPR007568">
    <property type="entry name" value="RTA1"/>
</dbReference>
<feature type="transmembrane region" description="Helical" evidence="6">
    <location>
        <begin position="36"/>
        <end position="59"/>
    </location>
</feature>
<dbReference type="GeneID" id="95985728"/>
<proteinExistence type="predicted"/>
<comment type="caution">
    <text evidence="8">The sequence shown here is derived from an EMBL/GenBank/DDBJ whole genome shotgun (WGS) entry which is preliminary data.</text>
</comment>
<feature type="signal peptide" evidence="7">
    <location>
        <begin position="1"/>
        <end position="20"/>
    </location>
</feature>
<evidence type="ECO:0000256" key="2">
    <source>
        <dbReference type="ARBA" id="ARBA00022692"/>
    </source>
</evidence>
<dbReference type="RefSeq" id="XP_069210610.1">
    <property type="nucleotide sequence ID" value="XM_069353192.1"/>
</dbReference>
<feature type="chain" id="PRO_5045477592" evidence="7">
    <location>
        <begin position="21"/>
        <end position="375"/>
    </location>
</feature>
<name>A0ABR3Q7E8_9TREE</name>
<keyword evidence="4 6" id="KW-0472">Membrane</keyword>
<keyword evidence="7" id="KW-0732">Signal</keyword>
<dbReference type="Pfam" id="PF04479">
    <property type="entry name" value="RTA1"/>
    <property type="match status" value="1"/>
</dbReference>
<evidence type="ECO:0000256" key="1">
    <source>
        <dbReference type="ARBA" id="ARBA00004141"/>
    </source>
</evidence>
<dbReference type="PANTHER" id="PTHR31465">
    <property type="entry name" value="PROTEIN RTA1-RELATED"/>
    <property type="match status" value="1"/>
</dbReference>
<evidence type="ECO:0000256" key="6">
    <source>
        <dbReference type="SAM" id="Phobius"/>
    </source>
</evidence>
<protein>
    <submittedName>
        <fullName evidence="8">Uncharacterized protein</fullName>
    </submittedName>
</protein>
<sequence length="375" mass="40575">MRTPLRTAALFLVAAGRALARTCPDTDAAHDQCNQLRLVPSAPGAGVCLGLWALLALALTADQITWPCYRLLPAILGAWAVSGGLLIRTLYASRPHWVGGFVGLAILHWVGAWLITPAITVIFAHVVSHLGGEAYLPGQWSTRKLLHVFLWTDALWLVLQSLGGFLGSFGASGARATGEAFYLIGLLGQLVFLLLLATFFVTFLVRSRADTRLWSDGPRPLAYCLAWALFWLVQRACYRAALFRGGYKGYLRRGDAQFLVLDVVSLWLALAPFAYFWPGRLLRATNRAASSADEWDAPPPMSEAPVAPTAPDADAAPPMPANFIYKTSPEYQQRVDALRAEIKLLEDEAKHAEATARGNGPPGWADATGRGAGAV</sequence>
<dbReference type="EMBL" id="JBBXJM010000003">
    <property type="protein sequence ID" value="KAL1410666.1"/>
    <property type="molecule type" value="Genomic_DNA"/>
</dbReference>
<organism evidence="8 9">
    <name type="scientific">Vanrija albida</name>
    <dbReference type="NCBI Taxonomy" id="181172"/>
    <lineage>
        <taxon>Eukaryota</taxon>
        <taxon>Fungi</taxon>
        <taxon>Dikarya</taxon>
        <taxon>Basidiomycota</taxon>
        <taxon>Agaricomycotina</taxon>
        <taxon>Tremellomycetes</taxon>
        <taxon>Trichosporonales</taxon>
        <taxon>Trichosporonaceae</taxon>
        <taxon>Vanrija</taxon>
    </lineage>
</organism>
<keyword evidence="2 6" id="KW-0812">Transmembrane</keyword>
<feature type="transmembrane region" description="Helical" evidence="6">
    <location>
        <begin position="256"/>
        <end position="277"/>
    </location>
</feature>
<feature type="transmembrane region" description="Helical" evidence="6">
    <location>
        <begin position="71"/>
        <end position="91"/>
    </location>
</feature>
<evidence type="ECO:0000256" key="3">
    <source>
        <dbReference type="ARBA" id="ARBA00022989"/>
    </source>
</evidence>
<dbReference type="Proteomes" id="UP001565368">
    <property type="component" value="Unassembled WGS sequence"/>
</dbReference>
<feature type="transmembrane region" description="Helical" evidence="6">
    <location>
        <begin position="181"/>
        <end position="205"/>
    </location>
</feature>
<evidence type="ECO:0000256" key="7">
    <source>
        <dbReference type="SAM" id="SignalP"/>
    </source>
</evidence>
<feature type="transmembrane region" description="Helical" evidence="6">
    <location>
        <begin position="97"/>
        <end position="127"/>
    </location>
</feature>